<proteinExistence type="predicted"/>
<evidence type="ECO:0000256" key="1">
    <source>
        <dbReference type="SAM" id="MobiDB-lite"/>
    </source>
</evidence>
<feature type="compositionally biased region" description="Polar residues" evidence="1">
    <location>
        <begin position="144"/>
        <end position="166"/>
    </location>
</feature>
<sequence>MISMGFDYDTSTGWVVDVTHECVIRADSYIDSDNVLHIRAYKDFVNVLVGSFVDLEGHLFFFEDVFDLSPTSTPTFAPTTNAPTSAPTIACDYVRSQCVAACDDAGLCNEPYEDPSNYVAASKYEACENYQSATIQACRTTSPTVAPTDIPTSHPTGSPFTTSPTNVPTTHPTSIPPTSASPTVSPTPPPVSSACNDAIDECTHYSETCTWQDCYDLTDACYENEVFIACEKTAQPTSASPTDSPTAAPTLPPVSAHCDEALSNCVRADDDCTRERCYRLESECYSSEVNSFCRSG</sequence>
<evidence type="ECO:0000313" key="2">
    <source>
        <dbReference type="EMBL" id="KAK3253733.1"/>
    </source>
</evidence>
<protein>
    <submittedName>
        <fullName evidence="2">Uncharacterized protein</fullName>
    </submittedName>
</protein>
<comment type="caution">
    <text evidence="2">The sequence shown here is derived from an EMBL/GenBank/DDBJ whole genome shotgun (WGS) entry which is preliminary data.</text>
</comment>
<name>A0AAE0F6N2_9CHLO</name>
<feature type="compositionally biased region" description="Low complexity" evidence="1">
    <location>
        <begin position="167"/>
        <end position="184"/>
    </location>
</feature>
<keyword evidence="3" id="KW-1185">Reference proteome</keyword>
<organism evidence="2 3">
    <name type="scientific">Cymbomonas tetramitiformis</name>
    <dbReference type="NCBI Taxonomy" id="36881"/>
    <lineage>
        <taxon>Eukaryota</taxon>
        <taxon>Viridiplantae</taxon>
        <taxon>Chlorophyta</taxon>
        <taxon>Pyramimonadophyceae</taxon>
        <taxon>Pyramimonadales</taxon>
        <taxon>Pyramimonadaceae</taxon>
        <taxon>Cymbomonas</taxon>
    </lineage>
</organism>
<gene>
    <name evidence="2" type="ORF">CYMTET_37068</name>
</gene>
<dbReference type="EMBL" id="LGRX02024671">
    <property type="protein sequence ID" value="KAK3253733.1"/>
    <property type="molecule type" value="Genomic_DNA"/>
</dbReference>
<dbReference type="Proteomes" id="UP001190700">
    <property type="component" value="Unassembled WGS sequence"/>
</dbReference>
<reference evidence="2 3" key="1">
    <citation type="journal article" date="2015" name="Genome Biol. Evol.">
        <title>Comparative Genomics of a Bacterivorous Green Alga Reveals Evolutionary Causalities and Consequences of Phago-Mixotrophic Mode of Nutrition.</title>
        <authorList>
            <person name="Burns J.A."/>
            <person name="Paasch A."/>
            <person name="Narechania A."/>
            <person name="Kim E."/>
        </authorList>
    </citation>
    <scope>NUCLEOTIDE SEQUENCE [LARGE SCALE GENOMIC DNA]</scope>
    <source>
        <strain evidence="2 3">PLY_AMNH</strain>
    </source>
</reference>
<feature type="region of interest" description="Disordered" evidence="1">
    <location>
        <begin position="144"/>
        <end position="189"/>
    </location>
</feature>
<accession>A0AAE0F6N2</accession>
<evidence type="ECO:0000313" key="3">
    <source>
        <dbReference type="Proteomes" id="UP001190700"/>
    </source>
</evidence>
<dbReference type="AlphaFoldDB" id="A0AAE0F6N2"/>